<comment type="subcellular location">
    <subcellularLocation>
        <location evidence="12">Cytoplasm</location>
    </subcellularLocation>
</comment>
<dbReference type="PANTHER" id="PTHR10584">
    <property type="entry name" value="SUGAR KINASE"/>
    <property type="match status" value="1"/>
</dbReference>
<reference evidence="14 15" key="1">
    <citation type="submission" date="2019-11" db="EMBL/GenBank/DDBJ databases">
        <title>Draft genome sequences of five Paenibacillus species of dairy origin.</title>
        <authorList>
            <person name="Olajide A.M."/>
            <person name="Chen S."/>
            <person name="Lapointe G."/>
        </authorList>
    </citation>
    <scope>NUCLEOTIDE SEQUENCE [LARGE SCALE GENOMIC DNA]</scope>
    <source>
        <strain evidence="14 15">12CR55</strain>
    </source>
</reference>
<dbReference type="GO" id="GO:0004747">
    <property type="term" value="F:ribokinase activity"/>
    <property type="evidence" value="ECO:0007669"/>
    <property type="project" value="UniProtKB-UniRule"/>
</dbReference>
<accession>A0A7X3CL66</accession>
<dbReference type="Proteomes" id="UP000447876">
    <property type="component" value="Unassembled WGS sequence"/>
</dbReference>
<comment type="similarity">
    <text evidence="12">Belongs to the carbohydrate kinase PfkB family. Ribokinase subfamily.</text>
</comment>
<feature type="binding site" evidence="12">
    <location>
        <begin position="252"/>
        <end position="253"/>
    </location>
    <ligand>
        <name>ATP</name>
        <dbReference type="ChEBI" id="CHEBI:30616"/>
    </ligand>
</feature>
<evidence type="ECO:0000256" key="4">
    <source>
        <dbReference type="ARBA" id="ARBA00022679"/>
    </source>
</evidence>
<dbReference type="UniPathway" id="UPA00916">
    <property type="reaction ID" value="UER00889"/>
</dbReference>
<dbReference type="RefSeq" id="WP_330163254.1">
    <property type="nucleotide sequence ID" value="NZ_WNZW01000001.1"/>
</dbReference>
<comment type="pathway">
    <text evidence="12">Carbohydrate metabolism; D-ribose degradation; D-ribose 5-phosphate from beta-D-ribopyranose: step 2/2.</text>
</comment>
<keyword evidence="10 12" id="KW-0630">Potassium</keyword>
<feature type="binding site" evidence="12">
    <location>
        <begin position="41"/>
        <end position="45"/>
    </location>
    <ligand>
        <name>substrate</name>
    </ligand>
</feature>
<keyword evidence="6 12" id="KW-0547">Nucleotide-binding</keyword>
<comment type="caution">
    <text evidence="12">Lacks conserved residue(s) required for the propagation of feature annotation.</text>
</comment>
<evidence type="ECO:0000313" key="14">
    <source>
        <dbReference type="EMBL" id="MUG44068.1"/>
    </source>
</evidence>
<evidence type="ECO:0000256" key="9">
    <source>
        <dbReference type="ARBA" id="ARBA00022842"/>
    </source>
</evidence>
<dbReference type="EMBL" id="WNZW01000001">
    <property type="protein sequence ID" value="MUG44068.1"/>
    <property type="molecule type" value="Genomic_DNA"/>
</dbReference>
<dbReference type="InterPro" id="IPR002139">
    <property type="entry name" value="Ribo/fructo_kinase"/>
</dbReference>
<keyword evidence="5 12" id="KW-0479">Metal-binding</keyword>
<keyword evidence="4 12" id="KW-0808">Transferase</keyword>
<feature type="active site" description="Proton acceptor" evidence="12">
    <location>
        <position position="253"/>
    </location>
</feature>
<keyword evidence="12" id="KW-0963">Cytoplasm</keyword>
<dbReference type="EC" id="2.7.1.15" evidence="2 12"/>
<comment type="cofactor">
    <cofactor evidence="12">
        <name>Mg(2+)</name>
        <dbReference type="ChEBI" id="CHEBI:18420"/>
    </cofactor>
    <text evidence="12">Requires a divalent cation, most likely magnesium in vivo, as an electrophilic catalyst to aid phosphoryl group transfer. It is the chelate of the metal and the nucleotide that is the actual substrate.</text>
</comment>
<proteinExistence type="inferred from homology"/>
<evidence type="ECO:0000256" key="12">
    <source>
        <dbReference type="HAMAP-Rule" id="MF_01987"/>
    </source>
</evidence>
<comment type="catalytic activity">
    <reaction evidence="12">
        <text>D-ribose + ATP = D-ribose 5-phosphate + ADP + H(+)</text>
        <dbReference type="Rhea" id="RHEA:13697"/>
        <dbReference type="ChEBI" id="CHEBI:15378"/>
        <dbReference type="ChEBI" id="CHEBI:30616"/>
        <dbReference type="ChEBI" id="CHEBI:47013"/>
        <dbReference type="ChEBI" id="CHEBI:78346"/>
        <dbReference type="ChEBI" id="CHEBI:456216"/>
        <dbReference type="EC" id="2.7.1.15"/>
    </reaction>
</comment>
<comment type="activity regulation">
    <text evidence="12">Activated by a monovalent cation that binds near, but not in, the active site. The most likely occupant of the site in vivo is potassium. Ion binding induces a conformational change that may alter substrate affinity.</text>
</comment>
<name>A0A7X3CL66_9BACL</name>
<dbReference type="InterPro" id="IPR002173">
    <property type="entry name" value="Carboh/pur_kinase_PfkB_CS"/>
</dbReference>
<comment type="similarity">
    <text evidence="1">Belongs to the carbohydrate kinase pfkB family.</text>
</comment>
<evidence type="ECO:0000256" key="8">
    <source>
        <dbReference type="ARBA" id="ARBA00022840"/>
    </source>
</evidence>
<comment type="caution">
    <text evidence="14">The sequence shown here is derived from an EMBL/GenBank/DDBJ whole genome shotgun (WGS) entry which is preliminary data.</text>
</comment>
<dbReference type="InterPro" id="IPR029056">
    <property type="entry name" value="Ribokinase-like"/>
</dbReference>
<sequence length="311" mass="32009">MRQPNIVVVGSLNMDIVVKAERAPEMGETLLGQEVHFIPGGKGANQAVAAARLGANVFMLGAVGDDAFGLELRQSLEQNGVNAAAVRIAAGESSGIASILLVQGDNQIVVVPGANASCTPEDVYIHEELFAQADVVLLQLEIPVESAAAAAELAHKYGKAVILNPAPAQSLPEKLLENTDYITPNRSELGLLTGLEVSGAAWKSAAEQLVRMGPGQAVVTLGSEGAAYMTGAGTMEKKSAYRVSAVDTTGAGDTFNGGLAYALGSGAGLGEAVSFAVAASALSVTKLGAQTGMPTYEEVMKFMHKEKEVIE</sequence>
<evidence type="ECO:0000259" key="13">
    <source>
        <dbReference type="Pfam" id="PF00294"/>
    </source>
</evidence>
<evidence type="ECO:0000256" key="3">
    <source>
        <dbReference type="ARBA" id="ARBA00016943"/>
    </source>
</evidence>
<evidence type="ECO:0000256" key="2">
    <source>
        <dbReference type="ARBA" id="ARBA00012035"/>
    </source>
</evidence>
<feature type="binding site" evidence="12">
    <location>
        <position position="141"/>
    </location>
    <ligand>
        <name>substrate</name>
    </ligand>
</feature>
<dbReference type="SUPFAM" id="SSF53613">
    <property type="entry name" value="Ribokinase-like"/>
    <property type="match status" value="1"/>
</dbReference>
<keyword evidence="9 12" id="KW-0460">Magnesium</keyword>
<feature type="domain" description="Carbohydrate kinase PfkB" evidence="13">
    <location>
        <begin position="5"/>
        <end position="295"/>
    </location>
</feature>
<feature type="binding site" evidence="12">
    <location>
        <position position="247"/>
    </location>
    <ligand>
        <name>K(+)</name>
        <dbReference type="ChEBI" id="CHEBI:29103"/>
    </ligand>
</feature>
<dbReference type="AlphaFoldDB" id="A0A7X3CL66"/>
<dbReference type="GO" id="GO:0005524">
    <property type="term" value="F:ATP binding"/>
    <property type="evidence" value="ECO:0007669"/>
    <property type="project" value="UniProtKB-UniRule"/>
</dbReference>
<dbReference type="InterPro" id="IPR011877">
    <property type="entry name" value="Ribokinase"/>
</dbReference>
<feature type="binding site" evidence="12">
    <location>
        <position position="185"/>
    </location>
    <ligand>
        <name>ATP</name>
        <dbReference type="ChEBI" id="CHEBI:30616"/>
    </ligand>
</feature>
<keyword evidence="8 12" id="KW-0067">ATP-binding</keyword>
<comment type="function">
    <text evidence="12">Catalyzes the phosphorylation of ribose at O-5 in a reaction requiring ATP and magnesium. The resulting D-ribose-5-phosphate can then be used either for sythesis of nucleotides, histidine, and tryptophan, or as a component of the pentose phosphate pathway.</text>
</comment>
<dbReference type="CDD" id="cd01174">
    <property type="entry name" value="ribokinase"/>
    <property type="match status" value="1"/>
</dbReference>
<dbReference type="GO" id="GO:0046872">
    <property type="term" value="F:metal ion binding"/>
    <property type="evidence" value="ECO:0007669"/>
    <property type="project" value="UniProtKB-KW"/>
</dbReference>
<gene>
    <name evidence="12 14" type="primary">rbsK</name>
    <name evidence="14" type="ORF">GNP95_03510</name>
</gene>
<comment type="subunit">
    <text evidence="12">Homodimer.</text>
</comment>
<dbReference type="HAMAP" id="MF_01987">
    <property type="entry name" value="Ribokinase"/>
    <property type="match status" value="1"/>
</dbReference>
<dbReference type="Pfam" id="PF00294">
    <property type="entry name" value="PfkB"/>
    <property type="match status" value="1"/>
</dbReference>
<keyword evidence="11 12" id="KW-0119">Carbohydrate metabolism</keyword>
<evidence type="ECO:0000256" key="1">
    <source>
        <dbReference type="ARBA" id="ARBA00005380"/>
    </source>
</evidence>
<dbReference type="PROSITE" id="PS00584">
    <property type="entry name" value="PFKB_KINASES_2"/>
    <property type="match status" value="1"/>
</dbReference>
<dbReference type="PANTHER" id="PTHR10584:SF166">
    <property type="entry name" value="RIBOKINASE"/>
    <property type="match status" value="1"/>
</dbReference>
<evidence type="ECO:0000256" key="6">
    <source>
        <dbReference type="ARBA" id="ARBA00022741"/>
    </source>
</evidence>
<feature type="binding site" evidence="12">
    <location>
        <begin position="13"/>
        <end position="15"/>
    </location>
    <ligand>
        <name>substrate</name>
    </ligand>
</feature>
<evidence type="ECO:0000313" key="15">
    <source>
        <dbReference type="Proteomes" id="UP000447876"/>
    </source>
</evidence>
<protein>
    <recommendedName>
        <fullName evidence="3 12">Ribokinase</fullName>
        <shortName evidence="12">RK</shortName>
        <ecNumber evidence="2 12">2.7.1.15</ecNumber>
    </recommendedName>
</protein>
<feature type="binding site" evidence="12">
    <location>
        <position position="286"/>
    </location>
    <ligand>
        <name>K(+)</name>
        <dbReference type="ChEBI" id="CHEBI:29103"/>
    </ligand>
</feature>
<dbReference type="InterPro" id="IPR011611">
    <property type="entry name" value="PfkB_dom"/>
</dbReference>
<keyword evidence="7 12" id="KW-0418">Kinase</keyword>
<feature type="binding site" evidence="12">
    <location>
        <position position="249"/>
    </location>
    <ligand>
        <name>K(+)</name>
        <dbReference type="ChEBI" id="CHEBI:29103"/>
    </ligand>
</feature>
<feature type="binding site" evidence="12">
    <location>
        <position position="288"/>
    </location>
    <ligand>
        <name>K(+)</name>
        <dbReference type="ChEBI" id="CHEBI:29103"/>
    </ligand>
</feature>
<dbReference type="GO" id="GO:0005829">
    <property type="term" value="C:cytosol"/>
    <property type="evidence" value="ECO:0007669"/>
    <property type="project" value="TreeGrafter"/>
</dbReference>
<organism evidence="14 15">
    <name type="scientific">Paenibacillus woosongensis</name>
    <dbReference type="NCBI Taxonomy" id="307580"/>
    <lineage>
        <taxon>Bacteria</taxon>
        <taxon>Bacillati</taxon>
        <taxon>Bacillota</taxon>
        <taxon>Bacilli</taxon>
        <taxon>Bacillales</taxon>
        <taxon>Paenibacillaceae</taxon>
        <taxon>Paenibacillus</taxon>
    </lineage>
</organism>
<evidence type="ECO:0000256" key="5">
    <source>
        <dbReference type="ARBA" id="ARBA00022723"/>
    </source>
</evidence>
<evidence type="ECO:0000256" key="10">
    <source>
        <dbReference type="ARBA" id="ARBA00022958"/>
    </source>
</evidence>
<feature type="binding site" evidence="12">
    <location>
        <position position="253"/>
    </location>
    <ligand>
        <name>substrate</name>
    </ligand>
</feature>
<dbReference type="GO" id="GO:0019303">
    <property type="term" value="P:D-ribose catabolic process"/>
    <property type="evidence" value="ECO:0007669"/>
    <property type="project" value="UniProtKB-UniRule"/>
</dbReference>
<dbReference type="NCBIfam" id="TIGR02152">
    <property type="entry name" value="D_ribokin_bact"/>
    <property type="match status" value="1"/>
</dbReference>
<dbReference type="PRINTS" id="PR00990">
    <property type="entry name" value="RIBOKINASE"/>
</dbReference>
<dbReference type="Gene3D" id="3.40.1190.20">
    <property type="match status" value="1"/>
</dbReference>
<evidence type="ECO:0000256" key="11">
    <source>
        <dbReference type="ARBA" id="ARBA00023277"/>
    </source>
</evidence>
<evidence type="ECO:0000256" key="7">
    <source>
        <dbReference type="ARBA" id="ARBA00022777"/>
    </source>
</evidence>
<feature type="binding site" evidence="12">
    <location>
        <position position="283"/>
    </location>
    <ligand>
        <name>K(+)</name>
        <dbReference type="ChEBI" id="CHEBI:29103"/>
    </ligand>
</feature>
<feature type="binding site" evidence="12">
    <location>
        <begin position="220"/>
        <end position="225"/>
    </location>
    <ligand>
        <name>ATP</name>
        <dbReference type="ChEBI" id="CHEBI:30616"/>
    </ligand>
</feature>